<evidence type="ECO:0000256" key="1">
    <source>
        <dbReference type="SAM" id="Phobius"/>
    </source>
</evidence>
<organism evidence="2 3">
    <name type="scientific">candidate division CSSED10-310 bacterium</name>
    <dbReference type="NCBI Taxonomy" id="2855610"/>
    <lineage>
        <taxon>Bacteria</taxon>
        <taxon>Bacteria division CSSED10-310</taxon>
    </lineage>
</organism>
<reference evidence="2 3" key="1">
    <citation type="submission" date="2024-09" db="EMBL/GenBank/DDBJ databases">
        <title>Laminarin stimulates single cell rates of sulfate reduction while oxygen inhibits transcriptomic activity in coastal marine sediment.</title>
        <authorList>
            <person name="Lindsay M."/>
            <person name="Orcutt B."/>
            <person name="Emerson D."/>
            <person name="Stepanauskas R."/>
            <person name="D'Angelo T."/>
        </authorList>
    </citation>
    <scope>NUCLEOTIDE SEQUENCE [LARGE SCALE GENOMIC DNA]</scope>
    <source>
        <strain evidence="2">SAG AM-311-K15</strain>
    </source>
</reference>
<evidence type="ECO:0000313" key="2">
    <source>
        <dbReference type="EMBL" id="MFC1854186.1"/>
    </source>
</evidence>
<dbReference type="EMBL" id="JBHPBY010000756">
    <property type="protein sequence ID" value="MFC1854186.1"/>
    <property type="molecule type" value="Genomic_DNA"/>
</dbReference>
<feature type="non-terminal residue" evidence="2">
    <location>
        <position position="1"/>
    </location>
</feature>
<keyword evidence="1" id="KW-0472">Membrane</keyword>
<feature type="transmembrane region" description="Helical" evidence="1">
    <location>
        <begin position="12"/>
        <end position="40"/>
    </location>
</feature>
<keyword evidence="1" id="KW-1133">Transmembrane helix</keyword>
<keyword evidence="1" id="KW-0812">Transmembrane</keyword>
<comment type="caution">
    <text evidence="2">The sequence shown here is derived from an EMBL/GenBank/DDBJ whole genome shotgun (WGS) entry which is preliminary data.</text>
</comment>
<keyword evidence="3" id="KW-1185">Reference proteome</keyword>
<dbReference type="Proteomes" id="UP001594351">
    <property type="component" value="Unassembled WGS sequence"/>
</dbReference>
<name>A0ABV6Z6W1_UNCC1</name>
<proteinExistence type="predicted"/>
<evidence type="ECO:0000313" key="3">
    <source>
        <dbReference type="Proteomes" id="UP001594351"/>
    </source>
</evidence>
<accession>A0ABV6Z6W1</accession>
<gene>
    <name evidence="2" type="ORF">ACFL27_28720</name>
</gene>
<protein>
    <submittedName>
        <fullName evidence="2">Uncharacterized protein</fullName>
    </submittedName>
</protein>
<sequence length="61" mass="6783">WQPIPVAPLNPAAFFTVIGSKILIREIILIWPGAVLILLLRKILLPSKDLKNANESVHDTD</sequence>